<protein>
    <recommendedName>
        <fullName evidence="9">Damage-control phosphatase ARMT1-like metal-binding domain-containing protein</fullName>
    </recommendedName>
</protein>
<dbReference type="InterPro" id="IPR002791">
    <property type="entry name" value="ARMT1-like_metal-bd"/>
</dbReference>
<accession>A0A9W6VLI2</accession>
<dbReference type="Pfam" id="PF01937">
    <property type="entry name" value="ARMT1-like_dom"/>
    <property type="match status" value="1"/>
</dbReference>
<evidence type="ECO:0000256" key="7">
    <source>
        <dbReference type="ARBA" id="ARBA00048809"/>
    </source>
</evidence>
<gene>
    <name evidence="10" type="ORF">Airi01_009620</name>
</gene>
<dbReference type="PANTHER" id="PTHR12260:SF6">
    <property type="entry name" value="DAMAGE-CONTROL PHOSPHATASE ARMT1"/>
    <property type="match status" value="1"/>
</dbReference>
<evidence type="ECO:0000259" key="9">
    <source>
        <dbReference type="Pfam" id="PF01937"/>
    </source>
</evidence>
<comment type="catalytic activity">
    <reaction evidence="7">
        <text>beta-D-fructose 6-phosphate = dihydroxyacetone + D-glyceraldehyde 3-phosphate</text>
        <dbReference type="Rhea" id="RHEA:28002"/>
        <dbReference type="ChEBI" id="CHEBI:16016"/>
        <dbReference type="ChEBI" id="CHEBI:57634"/>
        <dbReference type="ChEBI" id="CHEBI:59776"/>
    </reaction>
</comment>
<keyword evidence="4" id="KW-0479">Metal-binding</keyword>
<dbReference type="InterPro" id="IPR036075">
    <property type="entry name" value="ARMT-1-like_metal-bd_sf"/>
</dbReference>
<dbReference type="Gene3D" id="3.40.50.10880">
    <property type="entry name" value="Uncharacterised protein PF01937, DUF89, domain 3"/>
    <property type="match status" value="1"/>
</dbReference>
<comment type="cofactor">
    <cofactor evidence="2">
        <name>Mn(2+)</name>
        <dbReference type="ChEBI" id="CHEBI:29035"/>
    </cofactor>
</comment>
<organism evidence="10 11">
    <name type="scientific">Actinoallomurus iriomotensis</name>
    <dbReference type="NCBI Taxonomy" id="478107"/>
    <lineage>
        <taxon>Bacteria</taxon>
        <taxon>Bacillati</taxon>
        <taxon>Actinomycetota</taxon>
        <taxon>Actinomycetes</taxon>
        <taxon>Streptosporangiales</taxon>
        <taxon>Thermomonosporaceae</taxon>
        <taxon>Actinoallomurus</taxon>
    </lineage>
</organism>
<comment type="caution">
    <text evidence="10">The sequence shown here is derived from an EMBL/GenBank/DDBJ whole genome shotgun (WGS) entry which is preliminary data.</text>
</comment>
<dbReference type="Proteomes" id="UP001165135">
    <property type="component" value="Unassembled WGS sequence"/>
</dbReference>
<dbReference type="InterPro" id="IPR039763">
    <property type="entry name" value="ARMT1"/>
</dbReference>
<dbReference type="EMBL" id="BSTJ01000001">
    <property type="protein sequence ID" value="GLY72695.1"/>
    <property type="molecule type" value="Genomic_DNA"/>
</dbReference>
<name>A0A9W6VLI2_9ACTN</name>
<dbReference type="GO" id="GO:0016791">
    <property type="term" value="F:phosphatase activity"/>
    <property type="evidence" value="ECO:0007669"/>
    <property type="project" value="TreeGrafter"/>
</dbReference>
<evidence type="ECO:0000256" key="2">
    <source>
        <dbReference type="ARBA" id="ARBA00001936"/>
    </source>
</evidence>
<evidence type="ECO:0000256" key="1">
    <source>
        <dbReference type="ARBA" id="ARBA00001326"/>
    </source>
</evidence>
<comment type="catalytic activity">
    <reaction evidence="1">
        <text>beta-D-fructose 1-phosphate + H2O = D-fructose + phosphate</text>
        <dbReference type="Rhea" id="RHEA:35603"/>
        <dbReference type="ChEBI" id="CHEBI:15377"/>
        <dbReference type="ChEBI" id="CHEBI:37721"/>
        <dbReference type="ChEBI" id="CHEBI:43474"/>
        <dbReference type="ChEBI" id="CHEBI:138881"/>
    </reaction>
</comment>
<dbReference type="GO" id="GO:0046872">
    <property type="term" value="F:metal ion binding"/>
    <property type="evidence" value="ECO:0007669"/>
    <property type="project" value="UniProtKB-KW"/>
</dbReference>
<proteinExistence type="inferred from homology"/>
<feature type="domain" description="Damage-control phosphatase ARMT1-like metal-binding" evidence="9">
    <location>
        <begin position="26"/>
        <end position="353"/>
    </location>
</feature>
<feature type="region of interest" description="Disordered" evidence="8">
    <location>
        <begin position="1"/>
        <end position="23"/>
    </location>
</feature>
<evidence type="ECO:0000256" key="4">
    <source>
        <dbReference type="ARBA" id="ARBA00022723"/>
    </source>
</evidence>
<dbReference type="SUPFAM" id="SSF111321">
    <property type="entry name" value="AF1104-like"/>
    <property type="match status" value="1"/>
</dbReference>
<evidence type="ECO:0000256" key="8">
    <source>
        <dbReference type="SAM" id="MobiDB-lite"/>
    </source>
</evidence>
<dbReference type="GO" id="GO:0006974">
    <property type="term" value="P:DNA damage response"/>
    <property type="evidence" value="ECO:0007669"/>
    <property type="project" value="TreeGrafter"/>
</dbReference>
<evidence type="ECO:0000313" key="10">
    <source>
        <dbReference type="EMBL" id="GLY72695.1"/>
    </source>
</evidence>
<dbReference type="PANTHER" id="PTHR12260">
    <property type="entry name" value="DAMAGE-CONTROL PHOSPHATASE ARMT1"/>
    <property type="match status" value="1"/>
</dbReference>
<keyword evidence="6" id="KW-0464">Manganese</keyword>
<evidence type="ECO:0000256" key="3">
    <source>
        <dbReference type="ARBA" id="ARBA00009519"/>
    </source>
</evidence>
<reference evidence="10" key="1">
    <citation type="submission" date="2023-03" db="EMBL/GenBank/DDBJ databases">
        <title>Actinoallomurus iriomotensis NBRC 103681.</title>
        <authorList>
            <person name="Ichikawa N."/>
            <person name="Sato H."/>
            <person name="Tonouchi N."/>
        </authorList>
    </citation>
    <scope>NUCLEOTIDE SEQUENCE</scope>
    <source>
        <strain evidence="10">NBRC 103681</strain>
    </source>
</reference>
<comment type="similarity">
    <text evidence="3">Belongs to the damage-control phosphatase family. Sugar phosphate phosphatase III subfamily.</text>
</comment>
<dbReference type="Gene3D" id="1.20.930.60">
    <property type="match status" value="1"/>
</dbReference>
<evidence type="ECO:0000313" key="11">
    <source>
        <dbReference type="Proteomes" id="UP001165135"/>
    </source>
</evidence>
<keyword evidence="5" id="KW-0378">Hydrolase</keyword>
<dbReference type="AlphaFoldDB" id="A0A9W6VLI2"/>
<sequence>MAVPRGDLDTPEPLGNDPSGYGWKVLRERTPKLITEVRDRHPYGPEQRRALDALREEIASGPMRPLGEDAPDRARWDRWGAAYFGRPWADVPFLWWESYFYRRLLGAVGFFTPGPWYWVDPFEYWKAAELRDATVAVPAAEERQALLRASLWGNQADLGFLFGAAGDLDASGGLVADDGALVWSALDAGGPHHVGVVADNAGRELLADLLLIDHLLRTGLAATVTLHLKPHPYYVSDATTADLVACLRRLAAADGEAAAVERRLSEAIGAGRLRLRAHAFSCAPWSYHRMPADLAEEFGGHTLTIMKGDLNYRRLVGDRAWPATTPFAEVTAYFPGPVAALRTLKSDVVTGVDAATLSSLDASGGDWRTGGTHGLIQARL</sequence>
<evidence type="ECO:0000256" key="5">
    <source>
        <dbReference type="ARBA" id="ARBA00022801"/>
    </source>
</evidence>
<evidence type="ECO:0000256" key="6">
    <source>
        <dbReference type="ARBA" id="ARBA00023211"/>
    </source>
</evidence>